<sequence length="44" mass="4851">MERGMENMSIDDGEEDGWSITADEETHKLAYDLCLVGCCLIASV</sequence>
<organism evidence="1 2">
    <name type="scientific">Gossypium aridum</name>
    <name type="common">American cotton</name>
    <name type="synonym">Erioxylum aridum</name>
    <dbReference type="NCBI Taxonomy" id="34290"/>
    <lineage>
        <taxon>Eukaryota</taxon>
        <taxon>Viridiplantae</taxon>
        <taxon>Streptophyta</taxon>
        <taxon>Embryophyta</taxon>
        <taxon>Tracheophyta</taxon>
        <taxon>Spermatophyta</taxon>
        <taxon>Magnoliopsida</taxon>
        <taxon>eudicotyledons</taxon>
        <taxon>Gunneridae</taxon>
        <taxon>Pentapetalae</taxon>
        <taxon>rosids</taxon>
        <taxon>malvids</taxon>
        <taxon>Malvales</taxon>
        <taxon>Malvaceae</taxon>
        <taxon>Malvoideae</taxon>
        <taxon>Gossypium</taxon>
    </lineage>
</organism>
<comment type="caution">
    <text evidence="1">The sequence shown here is derived from an EMBL/GenBank/DDBJ whole genome shotgun (WGS) entry which is preliminary data.</text>
</comment>
<protein>
    <submittedName>
        <fullName evidence="1">Uncharacterized protein</fullName>
    </submittedName>
</protein>
<evidence type="ECO:0000313" key="1">
    <source>
        <dbReference type="EMBL" id="MBA0697954.1"/>
    </source>
</evidence>
<gene>
    <name evidence="1" type="ORF">Goari_021470</name>
</gene>
<keyword evidence="2" id="KW-1185">Reference proteome</keyword>
<name>A0A7J8YG05_GOSAI</name>
<dbReference type="EMBL" id="JABFAA010000012">
    <property type="protein sequence ID" value="MBA0697954.1"/>
    <property type="molecule type" value="Genomic_DNA"/>
</dbReference>
<reference evidence="1 2" key="1">
    <citation type="journal article" date="2019" name="Genome Biol. Evol.">
        <title>Insights into the evolution of the New World diploid cottons (Gossypium, subgenus Houzingenia) based on genome sequencing.</title>
        <authorList>
            <person name="Grover C.E."/>
            <person name="Arick M.A. 2nd"/>
            <person name="Thrash A."/>
            <person name="Conover J.L."/>
            <person name="Sanders W.S."/>
            <person name="Peterson D.G."/>
            <person name="Frelichowski J.E."/>
            <person name="Scheffler J.A."/>
            <person name="Scheffler B.E."/>
            <person name="Wendel J.F."/>
        </authorList>
    </citation>
    <scope>NUCLEOTIDE SEQUENCE [LARGE SCALE GENOMIC DNA]</scope>
    <source>
        <strain evidence="1">185</strain>
        <tissue evidence="1">Leaf</tissue>
    </source>
</reference>
<feature type="non-terminal residue" evidence="1">
    <location>
        <position position="44"/>
    </location>
</feature>
<proteinExistence type="predicted"/>
<dbReference type="AlphaFoldDB" id="A0A7J8YG05"/>
<accession>A0A7J8YG05</accession>
<dbReference type="Proteomes" id="UP000593577">
    <property type="component" value="Unassembled WGS sequence"/>
</dbReference>
<evidence type="ECO:0000313" key="2">
    <source>
        <dbReference type="Proteomes" id="UP000593577"/>
    </source>
</evidence>